<proteinExistence type="predicted"/>
<feature type="region of interest" description="Disordered" evidence="8">
    <location>
        <begin position="830"/>
        <end position="892"/>
    </location>
</feature>
<keyword evidence="10" id="KW-1185">Reference proteome</keyword>
<dbReference type="PANTHER" id="PTHR13184:SF5">
    <property type="entry name" value="METHYLTRANSFERASE-LIKE PROTEIN 17, MITOCHONDRIAL"/>
    <property type="match status" value="1"/>
</dbReference>
<dbReference type="Proteomes" id="UP001600064">
    <property type="component" value="Unassembled WGS sequence"/>
</dbReference>
<feature type="compositionally biased region" description="Pro residues" evidence="8">
    <location>
        <begin position="722"/>
        <end position="733"/>
    </location>
</feature>
<evidence type="ECO:0000256" key="1">
    <source>
        <dbReference type="ARBA" id="ARBA00004173"/>
    </source>
</evidence>
<accession>A0ABR4DFP6</accession>
<name>A0ABR4DFP6_9PEZI</name>
<dbReference type="GeneID" id="98124763"/>
<feature type="compositionally biased region" description="Low complexity" evidence="8">
    <location>
        <begin position="41"/>
        <end position="59"/>
    </location>
</feature>
<keyword evidence="4" id="KW-0408">Iron</keyword>
<feature type="compositionally biased region" description="Acidic residues" evidence="8">
    <location>
        <begin position="285"/>
        <end position="305"/>
    </location>
</feature>
<evidence type="ECO:0000256" key="6">
    <source>
        <dbReference type="ARBA" id="ARBA00023128"/>
    </source>
</evidence>
<keyword evidence="3" id="KW-0809">Transit peptide</keyword>
<dbReference type="InterPro" id="IPR029063">
    <property type="entry name" value="SAM-dependent_MTases_sf"/>
</dbReference>
<comment type="function">
    <text evidence="7">Mitochondrial ribosome (mitoribosome) assembly factor. Binds at the interface of the head and body domains of the mitochondrial small ribosomal subunit (mt-SSU), occluding the mRNA channel and preventing compaction of the head domain towards the body. Probable inactive methyltransferase: retains the characteristic folding and ability to bind S-adenosyl-L-methionine, but it probably lost its methyltransferase activity.</text>
</comment>
<dbReference type="EMBL" id="JAZGUE010000003">
    <property type="protein sequence ID" value="KAL2268864.1"/>
    <property type="molecule type" value="Genomic_DNA"/>
</dbReference>
<dbReference type="SUPFAM" id="SSF53335">
    <property type="entry name" value="S-adenosyl-L-methionine-dependent methyltransferases"/>
    <property type="match status" value="1"/>
</dbReference>
<sequence>MLSAGKLQHRCPGCRAQLLSFYDALLLPRARPAAQPFLQRRRAQPPLTSTAAAAAAAAAPRSWPVAGTARHFSSTPSRRQDPAKLPTDPAGPQSPEEIETLVRQARQTFGNTLPPGYLSPEEYKVYERLYGPPLRETRPEDVGIPFHRGGAAAGGSGQPTLLRQTEQGHLEEVEYTFDPSTAMEEQVAAQERHDAEEPYAEELGAEEEYAEEEEGGVEGLEADALDAADALELAGRFPLAQGGSLDYLQVTANNPRELEALLKLQADFEAAALRPAQEGVREEETITEEEEVEEEEEEMDEDDGEPDARFVEPREVAGSRRLHEYTRLGRFGTKPSTLQLPKATLVEPISELLARTEIAHVRETAERVLGGPGLPYGPATPKSKSNLPQKPLLLQAGHHRMSKIEADAYLAAVMPGLYATVTSVLVEVRKRLGEAWLRELLTRPGGAGPRVLDVGAGGAGLAAWQDVLKAGWDVLREKGEVAGREPPSKRTVVVGNENLRQRVSRFLHNTTFLPRLPDYIHSLEGAERKLDAGGEPQQRKVFDVIIASHVLMPLDKEYKRRELLDNLWSMLSPEGGVLIVVEKGHPRGFEAVAEVRDRLLSEFIVPPSPSSAPREAAIQPEGERVREPGMIIAPCTNHAKCPMYLTPGLSKGRKDFCHFSQRFIRPPFLQRILGASHRSHEDIDFSYLAVRRGAQPAPSPAYLMGKEATDRAFAGYEQDPPGQAPPPPPPHPLSLPRNILTPLKRRGHVTLDVCTPAGDIERWVVPRSFSKQAYHDARKAAWGDLWALGAKTRTPRKIRLGRPGQQEDGNKKKRTQVVEVNVHPQFGVLSARDRQTGQDVSRLSDKRGKRVKMEDLWREMGGDEVEDPEDLEDAEYLKGAQEEEDTSQGKQT</sequence>
<feature type="compositionally biased region" description="Basic and acidic residues" evidence="8">
    <location>
        <begin position="831"/>
        <end position="861"/>
    </location>
</feature>
<dbReference type="InterPro" id="IPR015324">
    <property type="entry name" value="Ribosomal_Rsm22-like"/>
</dbReference>
<keyword evidence="6" id="KW-0496">Mitochondrion</keyword>
<reference evidence="9 10" key="1">
    <citation type="journal article" date="2024" name="Commun. Biol.">
        <title>Comparative genomic analysis of thermophilic fungi reveals convergent evolutionary adaptations and gene losses.</title>
        <authorList>
            <person name="Steindorff A.S."/>
            <person name="Aguilar-Pontes M.V."/>
            <person name="Robinson A.J."/>
            <person name="Andreopoulos B."/>
            <person name="LaButti K."/>
            <person name="Kuo A."/>
            <person name="Mondo S."/>
            <person name="Riley R."/>
            <person name="Otillar R."/>
            <person name="Haridas S."/>
            <person name="Lipzen A."/>
            <person name="Grimwood J."/>
            <person name="Schmutz J."/>
            <person name="Clum A."/>
            <person name="Reid I.D."/>
            <person name="Moisan M.C."/>
            <person name="Butler G."/>
            <person name="Nguyen T.T.M."/>
            <person name="Dewar K."/>
            <person name="Conant G."/>
            <person name="Drula E."/>
            <person name="Henrissat B."/>
            <person name="Hansel C."/>
            <person name="Singer S."/>
            <person name="Hutchinson M.I."/>
            <person name="de Vries R.P."/>
            <person name="Natvig D.O."/>
            <person name="Powell A.J."/>
            <person name="Tsang A."/>
            <person name="Grigoriev I.V."/>
        </authorList>
    </citation>
    <scope>NUCLEOTIDE SEQUENCE [LARGE SCALE GENOMIC DNA]</scope>
    <source>
        <strain evidence="9 10">ATCC 22073</strain>
    </source>
</reference>
<evidence type="ECO:0000256" key="3">
    <source>
        <dbReference type="ARBA" id="ARBA00022946"/>
    </source>
</evidence>
<dbReference type="PANTHER" id="PTHR13184">
    <property type="entry name" value="37S RIBOSOMAL PROTEIN S22"/>
    <property type="match status" value="1"/>
</dbReference>
<feature type="region of interest" description="Disordered" evidence="8">
    <location>
        <begin position="274"/>
        <end position="307"/>
    </location>
</feature>
<feature type="region of interest" description="Disordered" evidence="8">
    <location>
        <begin position="41"/>
        <end position="95"/>
    </location>
</feature>
<feature type="region of interest" description="Disordered" evidence="8">
    <location>
        <begin position="715"/>
        <end position="737"/>
    </location>
</feature>
<evidence type="ECO:0000313" key="10">
    <source>
        <dbReference type="Proteomes" id="UP001600064"/>
    </source>
</evidence>
<protein>
    <submittedName>
        <fullName evidence="9">Uncharacterized protein</fullName>
    </submittedName>
</protein>
<evidence type="ECO:0000313" key="9">
    <source>
        <dbReference type="EMBL" id="KAL2268864.1"/>
    </source>
</evidence>
<dbReference type="InterPro" id="IPR052571">
    <property type="entry name" value="Mt_RNA_Methyltransferase"/>
</dbReference>
<evidence type="ECO:0000256" key="5">
    <source>
        <dbReference type="ARBA" id="ARBA00023014"/>
    </source>
</evidence>
<dbReference type="Pfam" id="PF09243">
    <property type="entry name" value="Rsm22"/>
    <property type="match status" value="1"/>
</dbReference>
<organism evidence="9 10">
    <name type="scientific">Remersonia thermophila</name>
    <dbReference type="NCBI Taxonomy" id="72144"/>
    <lineage>
        <taxon>Eukaryota</taxon>
        <taxon>Fungi</taxon>
        <taxon>Dikarya</taxon>
        <taxon>Ascomycota</taxon>
        <taxon>Pezizomycotina</taxon>
        <taxon>Sordariomycetes</taxon>
        <taxon>Sordariomycetidae</taxon>
        <taxon>Sordariales</taxon>
        <taxon>Sordariales incertae sedis</taxon>
        <taxon>Remersonia</taxon>
    </lineage>
</organism>
<evidence type="ECO:0000256" key="2">
    <source>
        <dbReference type="ARBA" id="ARBA00022723"/>
    </source>
</evidence>
<keyword evidence="2" id="KW-0479">Metal-binding</keyword>
<comment type="caution">
    <text evidence="9">The sequence shown here is derived from an EMBL/GenBank/DDBJ whole genome shotgun (WGS) entry which is preliminary data.</text>
</comment>
<evidence type="ECO:0000256" key="7">
    <source>
        <dbReference type="ARBA" id="ARBA00045681"/>
    </source>
</evidence>
<comment type="subcellular location">
    <subcellularLocation>
        <location evidence="1">Mitochondrion</location>
    </subcellularLocation>
</comment>
<evidence type="ECO:0000256" key="4">
    <source>
        <dbReference type="ARBA" id="ARBA00023004"/>
    </source>
</evidence>
<evidence type="ECO:0000256" key="8">
    <source>
        <dbReference type="SAM" id="MobiDB-lite"/>
    </source>
</evidence>
<feature type="compositionally biased region" description="Acidic residues" evidence="8">
    <location>
        <begin position="862"/>
        <end position="874"/>
    </location>
</feature>
<dbReference type="RefSeq" id="XP_070867588.1">
    <property type="nucleotide sequence ID" value="XM_071010119.1"/>
</dbReference>
<dbReference type="Gene3D" id="3.40.50.150">
    <property type="entry name" value="Vaccinia Virus protein VP39"/>
    <property type="match status" value="1"/>
</dbReference>
<keyword evidence="5" id="KW-0411">Iron-sulfur</keyword>
<gene>
    <name evidence="9" type="ORF">VTJ83DRAFT_3710</name>
</gene>